<evidence type="ECO:0000256" key="1">
    <source>
        <dbReference type="SAM" id="MobiDB-lite"/>
    </source>
</evidence>
<feature type="compositionally biased region" description="Basic and acidic residues" evidence="1">
    <location>
        <begin position="1"/>
        <end position="18"/>
    </location>
</feature>
<keyword evidence="3" id="KW-1185">Reference proteome</keyword>
<proteinExistence type="predicted"/>
<dbReference type="PANTHER" id="PTHR39441:SF1">
    <property type="entry name" value="DUF2252 DOMAIN-CONTAINING PROTEIN"/>
    <property type="match status" value="1"/>
</dbReference>
<dbReference type="InterPro" id="IPR018721">
    <property type="entry name" value="DUF2252"/>
</dbReference>
<dbReference type="Proteomes" id="UP001501195">
    <property type="component" value="Unassembled WGS sequence"/>
</dbReference>
<evidence type="ECO:0000313" key="2">
    <source>
        <dbReference type="EMBL" id="GAA4977811.1"/>
    </source>
</evidence>
<dbReference type="PANTHER" id="PTHR39441">
    <property type="entry name" value="DUF2252 DOMAIN-CONTAINING PROTEIN"/>
    <property type="match status" value="1"/>
</dbReference>
<reference evidence="3" key="1">
    <citation type="journal article" date="2019" name="Int. J. Syst. Evol. Microbiol.">
        <title>The Global Catalogue of Microorganisms (GCM) 10K type strain sequencing project: providing services to taxonomists for standard genome sequencing and annotation.</title>
        <authorList>
            <consortium name="The Broad Institute Genomics Platform"/>
            <consortium name="The Broad Institute Genome Sequencing Center for Infectious Disease"/>
            <person name="Wu L."/>
            <person name="Ma J."/>
        </authorList>
    </citation>
    <scope>NUCLEOTIDE SEQUENCE [LARGE SCALE GENOMIC DNA]</scope>
    <source>
        <strain evidence="3">JCM 18126</strain>
    </source>
</reference>
<sequence length="453" mass="49426">MTDDAHADTPHGHGDGDRTGTIVGVLTEAFADLMAADPAAFRRKYRRMAADPFAFYRGTACLFYADVARREDRWADERTGRVWIQGDLHAENFGTAMDGTGRLVFDVNDFDEAYLGHFTWDLLRLAASVALLGWTKALPDGDIGSLVEVYVRAYLDQVRTYAAAEPDAEWSLRLDTATGAVRLALLEAQASTRFALLDGVTVVEGSRRRFRHDPTVRVLDAQERAVVEAAYREYLDTIPPVKRLGSMTYGLKDVVGKSGFGIGSAGLPAYNLLVEGHTEALENDVVLTMKQGGVPAPGRVVDDPRARHAFAHQGHRTAVSRRALQAHADPWSGWCRMQGGPHDGVGFVVAEYSPYEADLDWSQLTEVPDMAEVLAQLGRATAKVHCVSDVDQPSTPLVDFQVEDAIVAVVGDRDDELVAEVVDFAHSYAARARADHALFVDAFRSGRLLGASA</sequence>
<dbReference type="SUPFAM" id="SSF56112">
    <property type="entry name" value="Protein kinase-like (PK-like)"/>
    <property type="match status" value="1"/>
</dbReference>
<dbReference type="InterPro" id="IPR011009">
    <property type="entry name" value="Kinase-like_dom_sf"/>
</dbReference>
<feature type="region of interest" description="Disordered" evidence="1">
    <location>
        <begin position="1"/>
        <end position="20"/>
    </location>
</feature>
<organism evidence="2 3">
    <name type="scientific">Kineococcus glutinatus</name>
    <dbReference type="NCBI Taxonomy" id="1070872"/>
    <lineage>
        <taxon>Bacteria</taxon>
        <taxon>Bacillati</taxon>
        <taxon>Actinomycetota</taxon>
        <taxon>Actinomycetes</taxon>
        <taxon>Kineosporiales</taxon>
        <taxon>Kineosporiaceae</taxon>
        <taxon>Kineococcus</taxon>
    </lineage>
</organism>
<accession>A0ABP9HTD1</accession>
<dbReference type="Pfam" id="PF10009">
    <property type="entry name" value="DUF2252"/>
    <property type="match status" value="1"/>
</dbReference>
<dbReference type="EMBL" id="BAABIL010000246">
    <property type="protein sequence ID" value="GAA4977811.1"/>
    <property type="molecule type" value="Genomic_DNA"/>
</dbReference>
<name>A0ABP9HTD1_9ACTN</name>
<protein>
    <submittedName>
        <fullName evidence="2">DUF2252 domain-containing protein</fullName>
    </submittedName>
</protein>
<comment type="caution">
    <text evidence="2">The sequence shown here is derived from an EMBL/GenBank/DDBJ whole genome shotgun (WGS) entry which is preliminary data.</text>
</comment>
<gene>
    <name evidence="2" type="ORF">GCM10023225_18040</name>
</gene>
<evidence type="ECO:0000313" key="3">
    <source>
        <dbReference type="Proteomes" id="UP001501195"/>
    </source>
</evidence>